<sequence length="85" mass="9562">MIYPNRKGWPITNTKKNPGKIRMMQKGRMVAVQWTDKRLVNILSTNTDPKKDGDSKEKDKALSGAGLSTQACGTIQFSHVWCQPE</sequence>
<evidence type="ECO:0000313" key="2">
    <source>
        <dbReference type="EMBL" id="GFN81336.1"/>
    </source>
</evidence>
<comment type="caution">
    <text evidence="2">The sequence shown here is derived from an EMBL/GenBank/DDBJ whole genome shotgun (WGS) entry which is preliminary data.</text>
</comment>
<gene>
    <name evidence="2" type="ORF">PoB_000784200</name>
</gene>
<proteinExistence type="predicted"/>
<evidence type="ECO:0000313" key="3">
    <source>
        <dbReference type="Proteomes" id="UP000735302"/>
    </source>
</evidence>
<dbReference type="Proteomes" id="UP000735302">
    <property type="component" value="Unassembled WGS sequence"/>
</dbReference>
<name>A0AAV3YGI6_9GAST</name>
<dbReference type="AlphaFoldDB" id="A0AAV3YGI6"/>
<feature type="region of interest" description="Disordered" evidence="1">
    <location>
        <begin position="44"/>
        <end position="63"/>
    </location>
</feature>
<evidence type="ECO:0000256" key="1">
    <source>
        <dbReference type="SAM" id="MobiDB-lite"/>
    </source>
</evidence>
<keyword evidence="3" id="KW-1185">Reference proteome</keyword>
<accession>A0AAV3YGI6</accession>
<reference evidence="2 3" key="1">
    <citation type="journal article" date="2021" name="Elife">
        <title>Chloroplast acquisition without the gene transfer in kleptoplastic sea slugs, Plakobranchus ocellatus.</title>
        <authorList>
            <person name="Maeda T."/>
            <person name="Takahashi S."/>
            <person name="Yoshida T."/>
            <person name="Shimamura S."/>
            <person name="Takaki Y."/>
            <person name="Nagai Y."/>
            <person name="Toyoda A."/>
            <person name="Suzuki Y."/>
            <person name="Arimoto A."/>
            <person name="Ishii H."/>
            <person name="Satoh N."/>
            <person name="Nishiyama T."/>
            <person name="Hasebe M."/>
            <person name="Maruyama T."/>
            <person name="Minagawa J."/>
            <person name="Obokata J."/>
            <person name="Shigenobu S."/>
        </authorList>
    </citation>
    <scope>NUCLEOTIDE SEQUENCE [LARGE SCALE GENOMIC DNA]</scope>
</reference>
<evidence type="ECO:0008006" key="4">
    <source>
        <dbReference type="Google" id="ProtNLM"/>
    </source>
</evidence>
<dbReference type="EMBL" id="BLXT01000921">
    <property type="protein sequence ID" value="GFN81336.1"/>
    <property type="molecule type" value="Genomic_DNA"/>
</dbReference>
<organism evidence="2 3">
    <name type="scientific">Plakobranchus ocellatus</name>
    <dbReference type="NCBI Taxonomy" id="259542"/>
    <lineage>
        <taxon>Eukaryota</taxon>
        <taxon>Metazoa</taxon>
        <taxon>Spiralia</taxon>
        <taxon>Lophotrochozoa</taxon>
        <taxon>Mollusca</taxon>
        <taxon>Gastropoda</taxon>
        <taxon>Heterobranchia</taxon>
        <taxon>Euthyneura</taxon>
        <taxon>Panpulmonata</taxon>
        <taxon>Sacoglossa</taxon>
        <taxon>Placobranchoidea</taxon>
        <taxon>Plakobranchidae</taxon>
        <taxon>Plakobranchus</taxon>
    </lineage>
</organism>
<feature type="compositionally biased region" description="Basic and acidic residues" evidence="1">
    <location>
        <begin position="48"/>
        <end position="61"/>
    </location>
</feature>
<protein>
    <recommendedName>
        <fullName evidence="4">PiggyBac transposable element-derived protein domain-containing protein</fullName>
    </recommendedName>
</protein>